<dbReference type="AlphaFoldDB" id="A0A7G8TA93"/>
<gene>
    <name evidence="6" type="primary">pgmB</name>
    <name evidence="6" type="ORF">HCR03_18150</name>
</gene>
<dbReference type="GO" id="GO:0008801">
    <property type="term" value="F:beta-phosphoglucomutase activity"/>
    <property type="evidence" value="ECO:0007669"/>
    <property type="project" value="UniProtKB-EC"/>
</dbReference>
<feature type="binding site" evidence="3">
    <location>
        <begin position="125"/>
        <end position="129"/>
    </location>
    <ligand>
        <name>substrate</name>
    </ligand>
</feature>
<dbReference type="InterPro" id="IPR023214">
    <property type="entry name" value="HAD_sf"/>
</dbReference>
<reference evidence="6 7" key="1">
    <citation type="submission" date="2020-08" db="EMBL/GenBank/DDBJ databases">
        <title>The isolate Caproiciproducens sp. 7D4C2 produces n-caproate at mildly acidic conditions from hexoses: genome and rBOX comparison with related strains and chain-elongating bacteria.</title>
        <authorList>
            <person name="Esquivel-Elizondo S."/>
            <person name="Bagci C."/>
            <person name="Temovska M."/>
            <person name="Jeon B.S."/>
            <person name="Bessarab I."/>
            <person name="Williams R.B.H."/>
            <person name="Huson D.H."/>
            <person name="Angenent L.T."/>
        </authorList>
    </citation>
    <scope>NUCLEOTIDE SEQUENCE [LARGE SCALE GENOMIC DNA]</scope>
    <source>
        <strain evidence="6 7">7D4C2</strain>
    </source>
</reference>
<dbReference type="InterPro" id="IPR010972">
    <property type="entry name" value="Beta-PGM"/>
</dbReference>
<dbReference type="InterPro" id="IPR036412">
    <property type="entry name" value="HAD-like_sf"/>
</dbReference>
<evidence type="ECO:0000256" key="5">
    <source>
        <dbReference type="PIRSR" id="PIRSR610972-4"/>
    </source>
</evidence>
<comment type="cofactor">
    <cofactor evidence="4">
        <name>Mg(2+)</name>
        <dbReference type="ChEBI" id="CHEBI:18420"/>
    </cofactor>
    <text evidence="4">Binds 2 magnesium ions per subunit.</text>
</comment>
<feature type="binding site" evidence="3">
    <location>
        <position position="87"/>
    </location>
    <ligand>
        <name>substrate</name>
    </ligand>
</feature>
<feature type="active site" description="Proton donor/acceptor" evidence="2">
    <location>
        <position position="22"/>
    </location>
</feature>
<dbReference type="PANTHER" id="PTHR43481">
    <property type="entry name" value="FRUCTOSE-1-PHOSPHATE PHOSPHATASE"/>
    <property type="match status" value="1"/>
</dbReference>
<keyword evidence="6" id="KW-0413">Isomerase</keyword>
<evidence type="ECO:0000256" key="2">
    <source>
        <dbReference type="PIRSR" id="PIRSR610972-1"/>
    </source>
</evidence>
<dbReference type="SFLD" id="SFLDG01129">
    <property type="entry name" value="C1.5:_HAD__Beta-PGM__Phosphata"/>
    <property type="match status" value="1"/>
</dbReference>
<evidence type="ECO:0000256" key="3">
    <source>
        <dbReference type="PIRSR" id="PIRSR610972-2"/>
    </source>
</evidence>
<dbReference type="CDD" id="cd02598">
    <property type="entry name" value="HAD_BPGM"/>
    <property type="match status" value="1"/>
</dbReference>
<dbReference type="GO" id="GO:0000287">
    <property type="term" value="F:magnesium ion binding"/>
    <property type="evidence" value="ECO:0007669"/>
    <property type="project" value="InterPro"/>
</dbReference>
<feature type="binding site" evidence="4">
    <location>
        <position position="22"/>
    </location>
    <ligand>
        <name>Mg(2+)</name>
        <dbReference type="ChEBI" id="CHEBI:18420"/>
    </ligand>
</feature>
<name>A0A7G8TA93_9FIRM</name>
<feature type="binding site" evidence="3">
    <location>
        <begin position="20"/>
        <end position="22"/>
    </location>
    <ligand>
        <name>substrate</name>
    </ligand>
</feature>
<feature type="binding site" evidence="4">
    <location>
        <position position="181"/>
    </location>
    <ligand>
        <name>Mg(2+)</name>
        <dbReference type="ChEBI" id="CHEBI:18420"/>
    </ligand>
</feature>
<keyword evidence="4" id="KW-0479">Metal-binding</keyword>
<evidence type="ECO:0000256" key="4">
    <source>
        <dbReference type="PIRSR" id="PIRSR610972-3"/>
    </source>
</evidence>
<dbReference type="EMBL" id="CP060286">
    <property type="protein sequence ID" value="QNK40534.1"/>
    <property type="molecule type" value="Genomic_DNA"/>
</dbReference>
<feature type="binding site" evidence="4">
    <location>
        <position position="20"/>
    </location>
    <ligand>
        <name>Mg(2+)</name>
        <dbReference type="ChEBI" id="CHEBI:18420"/>
    </ligand>
</feature>
<feature type="binding site" evidence="4">
    <location>
        <position position="180"/>
    </location>
    <ligand>
        <name>Mg(2+)</name>
        <dbReference type="ChEBI" id="CHEBI:18420"/>
    </ligand>
</feature>
<feature type="site" description="Important for catalytic activity and assists the phosphoryl transfer reaction to Asp8 by balancing charge and orienting the reacting groups" evidence="5">
    <location>
        <position position="156"/>
    </location>
</feature>
<dbReference type="PANTHER" id="PTHR43481:SF4">
    <property type="entry name" value="GLYCEROL-1-PHOSPHATE PHOSPHOHYDROLASE 1-RELATED"/>
    <property type="match status" value="1"/>
</dbReference>
<dbReference type="NCBIfam" id="TIGR01990">
    <property type="entry name" value="bPGM"/>
    <property type="match status" value="1"/>
</dbReference>
<dbReference type="NCBIfam" id="TIGR01549">
    <property type="entry name" value="HAD-SF-IA-v1"/>
    <property type="match status" value="1"/>
</dbReference>
<dbReference type="InterPro" id="IPR041492">
    <property type="entry name" value="HAD_2"/>
</dbReference>
<dbReference type="OrthoDB" id="9797743at2"/>
<dbReference type="Gene3D" id="3.40.50.1000">
    <property type="entry name" value="HAD superfamily/HAD-like"/>
    <property type="match status" value="1"/>
</dbReference>
<feature type="binding site" evidence="3">
    <location>
        <begin position="55"/>
        <end position="60"/>
    </location>
    <ligand>
        <name>substrate</name>
    </ligand>
</feature>
<evidence type="ECO:0000313" key="6">
    <source>
        <dbReference type="EMBL" id="QNK40534.1"/>
    </source>
</evidence>
<accession>A0A7G8TA93</accession>
<evidence type="ECO:0000256" key="1">
    <source>
        <dbReference type="ARBA" id="ARBA00006171"/>
    </source>
</evidence>
<dbReference type="GO" id="GO:0050308">
    <property type="term" value="F:sugar-phosphatase activity"/>
    <property type="evidence" value="ECO:0007669"/>
    <property type="project" value="TreeGrafter"/>
</dbReference>
<dbReference type="InterPro" id="IPR051806">
    <property type="entry name" value="HAD-like_SPP"/>
</dbReference>
<dbReference type="SUPFAM" id="SSF56784">
    <property type="entry name" value="HAD-like"/>
    <property type="match status" value="1"/>
</dbReference>
<feature type="binding site" evidence="3">
    <location>
        <position position="36"/>
    </location>
    <ligand>
        <name>substrate</name>
    </ligand>
</feature>
<dbReference type="EC" id="5.4.2.6" evidence="6"/>
<dbReference type="KEGG" id="cfem:HCR03_18150"/>
<dbReference type="NCBIfam" id="TIGR01509">
    <property type="entry name" value="HAD-SF-IA-v3"/>
    <property type="match status" value="1"/>
</dbReference>
<feature type="binding site" evidence="3">
    <location>
        <position position="63"/>
    </location>
    <ligand>
        <name>substrate</name>
    </ligand>
</feature>
<dbReference type="Gene3D" id="1.10.150.240">
    <property type="entry name" value="Putative phosphatase, domain 2"/>
    <property type="match status" value="1"/>
</dbReference>
<dbReference type="SFLD" id="SFLDG01135">
    <property type="entry name" value="C1.5.6:_HAD__Beta-PGM__Phospha"/>
    <property type="match status" value="1"/>
</dbReference>
<protein>
    <submittedName>
        <fullName evidence="6">Beta-phosphoglucomutase</fullName>
        <ecNumber evidence="6">5.4.2.6</ecNumber>
    </submittedName>
</protein>
<dbReference type="InterPro" id="IPR006439">
    <property type="entry name" value="HAD-SF_hydro_IA"/>
</dbReference>
<dbReference type="Proteomes" id="UP000515909">
    <property type="component" value="Chromosome"/>
</dbReference>
<dbReference type="SFLD" id="SFLDS00003">
    <property type="entry name" value="Haloacid_Dehalogenase"/>
    <property type="match status" value="1"/>
</dbReference>
<sequence>MAETGNGRKDAEILKSVIFDLDGVIVSTDDLHFQAWKSMADRNGIPFDRQINNLLRGVSRAESLEIILRKSEKSYSEQQKQELMQYKNDIYVKLLDNLKHSDILPGVVELINRLKKAGVKIAIGSSSKNTRKILQKIGLETVFDAIADGTEIQHSKPDPEVFLVAARKLETKPENCVVVEDAVAGIEAAKAGNMTAIAIGDAASSSLADYRVNTMMQIAEILNLE</sequence>
<dbReference type="InterPro" id="IPR010976">
    <property type="entry name" value="B-phosphoglucomutase_hydrolase"/>
</dbReference>
<dbReference type="InterPro" id="IPR023198">
    <property type="entry name" value="PGP-like_dom2"/>
</dbReference>
<dbReference type="NCBIfam" id="TIGR02009">
    <property type="entry name" value="PGMB-YQAB-SF"/>
    <property type="match status" value="1"/>
</dbReference>
<evidence type="ECO:0000313" key="7">
    <source>
        <dbReference type="Proteomes" id="UP000515909"/>
    </source>
</evidence>
<dbReference type="PRINTS" id="PR00413">
    <property type="entry name" value="HADHALOGNASE"/>
</dbReference>
<comment type="similarity">
    <text evidence="1">Belongs to the HAD-like hydrolase superfamily. CbbY/CbbZ/Gph/YieH family.</text>
</comment>
<feature type="active site" description="Nucleophile" evidence="2">
    <location>
        <position position="20"/>
    </location>
</feature>
<dbReference type="Pfam" id="PF13419">
    <property type="entry name" value="HAD_2"/>
    <property type="match status" value="1"/>
</dbReference>
<proteinExistence type="inferred from homology"/>
<dbReference type="GO" id="GO:0005975">
    <property type="term" value="P:carbohydrate metabolic process"/>
    <property type="evidence" value="ECO:0007669"/>
    <property type="project" value="InterPro"/>
</dbReference>
<feature type="site" description="Important for catalytic activity and assists the phosphoryl transfer reaction to Asp8 by balancing charge and orienting the reacting groups" evidence="5">
    <location>
        <position position="125"/>
    </location>
</feature>
<keyword evidence="4" id="KW-0460">Magnesium</keyword>
<feature type="binding site" evidence="3">
    <location>
        <position position="156"/>
    </location>
    <ligand>
        <name>substrate</name>
    </ligand>
</feature>
<organism evidence="6 7">
    <name type="scientific">Caproicibacter fermentans</name>
    <dbReference type="NCBI Taxonomy" id="2576756"/>
    <lineage>
        <taxon>Bacteria</taxon>
        <taxon>Bacillati</taxon>
        <taxon>Bacillota</taxon>
        <taxon>Clostridia</taxon>
        <taxon>Eubacteriales</taxon>
        <taxon>Acutalibacteraceae</taxon>
        <taxon>Caproicibacter</taxon>
    </lineage>
</organism>